<accession>A0A8C6IGX2</accession>
<dbReference type="GeneTree" id="ENSGT00390000018074"/>
<feature type="chain" id="PRO_5034929346" evidence="1">
    <location>
        <begin position="31"/>
        <end position="163"/>
    </location>
</feature>
<dbReference type="Pfam" id="PF15209">
    <property type="entry name" value="IL31"/>
    <property type="match status" value="1"/>
</dbReference>
<reference evidence="2" key="2">
    <citation type="submission" date="2025-09" db="UniProtKB">
        <authorList>
            <consortium name="Ensembl"/>
        </authorList>
    </citation>
    <scope>IDENTIFICATION</scope>
</reference>
<keyword evidence="1" id="KW-0732">Signal</keyword>
<dbReference type="GO" id="GO:0005125">
    <property type="term" value="F:cytokine activity"/>
    <property type="evidence" value="ECO:0007669"/>
    <property type="project" value="Ensembl"/>
</dbReference>
<evidence type="ECO:0000313" key="2">
    <source>
        <dbReference type="Ensembl" id="ENSMSIP00000037117.1"/>
    </source>
</evidence>
<protein>
    <submittedName>
        <fullName evidence="2">Interleukin 31</fullName>
    </submittedName>
</protein>
<dbReference type="Ensembl" id="ENSMSIT00000046818.1">
    <property type="protein sequence ID" value="ENSMSIP00000037117.1"/>
    <property type="gene ID" value="ENSMSIG00000030932.1"/>
</dbReference>
<name>A0A8C6IGX2_MUSSI</name>
<sequence length="163" mass="18134">MIFHTGTTKPTLVLLCCIGTWLATCSLSFGAPISKEDLRTTIDLLKQESKDLYNNYSIKQASGMSADESIQLPCFSLDREALTNISVIIAHLEKVKVLSENTVDTSWVIRWLTNISCFNPLNLNISVPGNTDESYDCKVFVLTVLKQFSKCMAELQAKDNTTC</sequence>
<proteinExistence type="predicted"/>
<dbReference type="Proteomes" id="UP000694415">
    <property type="component" value="Unplaced"/>
</dbReference>
<keyword evidence="3" id="KW-1185">Reference proteome</keyword>
<evidence type="ECO:0000256" key="1">
    <source>
        <dbReference type="SAM" id="SignalP"/>
    </source>
</evidence>
<dbReference type="PANTHER" id="PTHR38652:SF1">
    <property type="entry name" value="INTERLEUKIN-31"/>
    <property type="match status" value="1"/>
</dbReference>
<reference evidence="2" key="1">
    <citation type="submission" date="2025-08" db="UniProtKB">
        <authorList>
            <consortium name="Ensembl"/>
        </authorList>
    </citation>
    <scope>IDENTIFICATION</scope>
</reference>
<organism evidence="2 3">
    <name type="scientific">Mus spicilegus</name>
    <name type="common">Mound-building mouse</name>
    <dbReference type="NCBI Taxonomy" id="10103"/>
    <lineage>
        <taxon>Eukaryota</taxon>
        <taxon>Metazoa</taxon>
        <taxon>Chordata</taxon>
        <taxon>Craniata</taxon>
        <taxon>Vertebrata</taxon>
        <taxon>Euteleostomi</taxon>
        <taxon>Mammalia</taxon>
        <taxon>Eutheria</taxon>
        <taxon>Euarchontoglires</taxon>
        <taxon>Glires</taxon>
        <taxon>Rodentia</taxon>
        <taxon>Myomorpha</taxon>
        <taxon>Muroidea</taxon>
        <taxon>Muridae</taxon>
        <taxon>Murinae</taxon>
        <taxon>Mus</taxon>
        <taxon>Mus</taxon>
    </lineage>
</organism>
<dbReference type="AlphaFoldDB" id="A0A8C6IGX2"/>
<feature type="signal peptide" evidence="1">
    <location>
        <begin position="1"/>
        <end position="30"/>
    </location>
</feature>
<dbReference type="GO" id="GO:0005615">
    <property type="term" value="C:extracellular space"/>
    <property type="evidence" value="ECO:0007669"/>
    <property type="project" value="Ensembl"/>
</dbReference>
<dbReference type="GO" id="GO:0005147">
    <property type="term" value="F:oncostatin-M receptor binding"/>
    <property type="evidence" value="ECO:0007669"/>
    <property type="project" value="Ensembl"/>
</dbReference>
<dbReference type="PANTHER" id="PTHR38652">
    <property type="entry name" value="INTERLEUKIN-31"/>
    <property type="match status" value="1"/>
</dbReference>
<evidence type="ECO:0000313" key="3">
    <source>
        <dbReference type="Proteomes" id="UP000694415"/>
    </source>
</evidence>
<dbReference type="InterPro" id="IPR027987">
    <property type="entry name" value="IL-31"/>
</dbReference>